<dbReference type="KEGG" id="vpi:BW732_09520"/>
<dbReference type="Gene3D" id="1.10.287.470">
    <property type="entry name" value="Helix hairpin bin"/>
    <property type="match status" value="1"/>
</dbReference>
<name>A0A1Q2D875_9ENTE</name>
<dbReference type="PANTHER" id="PTHR30469">
    <property type="entry name" value="MULTIDRUG RESISTANCE PROTEIN MDTA"/>
    <property type="match status" value="1"/>
</dbReference>
<dbReference type="Gene3D" id="2.40.30.170">
    <property type="match status" value="1"/>
</dbReference>
<dbReference type="Pfam" id="PF25990">
    <property type="entry name" value="Beta-barrel_YknX"/>
    <property type="match status" value="1"/>
</dbReference>
<keyword evidence="4" id="KW-1185">Reference proteome</keyword>
<dbReference type="GO" id="GO:1990281">
    <property type="term" value="C:efflux pump complex"/>
    <property type="evidence" value="ECO:0007669"/>
    <property type="project" value="TreeGrafter"/>
</dbReference>
<dbReference type="InterPro" id="IPR058636">
    <property type="entry name" value="Beta-barrel_YknX"/>
</dbReference>
<dbReference type="Proteomes" id="UP000188246">
    <property type="component" value="Chromosome"/>
</dbReference>
<dbReference type="GO" id="GO:0015562">
    <property type="term" value="F:efflux transmembrane transporter activity"/>
    <property type="evidence" value="ECO:0007669"/>
    <property type="project" value="TreeGrafter"/>
</dbReference>
<gene>
    <name evidence="3" type="ORF">BW732_09520</name>
</gene>
<evidence type="ECO:0000259" key="2">
    <source>
        <dbReference type="Pfam" id="PF25990"/>
    </source>
</evidence>
<reference evidence="3 4" key="1">
    <citation type="journal article" date="2010" name="Int. J. Syst. Evol. Microbiol.">
        <title>Vagococcus penaei sp. nov., isolated from spoilage microbiota of cooked shrimp (Penaeus vannamei).</title>
        <authorList>
            <person name="Jaffres E."/>
            <person name="Prevost H."/>
            <person name="Rossero A."/>
            <person name="Joffraud J.J."/>
            <person name="Dousset X."/>
        </authorList>
    </citation>
    <scope>NUCLEOTIDE SEQUENCE [LARGE SCALE GENOMIC DNA]</scope>
    <source>
        <strain evidence="3 4">CD276</strain>
    </source>
</reference>
<dbReference type="STRING" id="633807.BW732_09520"/>
<protein>
    <recommendedName>
        <fullName evidence="2">YknX-like beta-barrel domain-containing protein</fullName>
    </recommendedName>
</protein>
<evidence type="ECO:0000256" key="1">
    <source>
        <dbReference type="SAM" id="Coils"/>
    </source>
</evidence>
<evidence type="ECO:0000313" key="4">
    <source>
        <dbReference type="Proteomes" id="UP000188246"/>
    </source>
</evidence>
<feature type="domain" description="YknX-like beta-barrel" evidence="2">
    <location>
        <begin position="213"/>
        <end position="302"/>
    </location>
</feature>
<evidence type="ECO:0000313" key="3">
    <source>
        <dbReference type="EMBL" id="AQP54443.1"/>
    </source>
</evidence>
<accession>A0A1Q2D875</accession>
<organism evidence="3 4">
    <name type="scientific">Vagococcus penaei</name>
    <dbReference type="NCBI Taxonomy" id="633807"/>
    <lineage>
        <taxon>Bacteria</taxon>
        <taxon>Bacillati</taxon>
        <taxon>Bacillota</taxon>
        <taxon>Bacilli</taxon>
        <taxon>Lactobacillales</taxon>
        <taxon>Enterococcaceae</taxon>
        <taxon>Vagococcus</taxon>
    </lineage>
</organism>
<dbReference type="RefSeq" id="WP_161485550.1">
    <property type="nucleotide sequence ID" value="NZ_CP019609.1"/>
</dbReference>
<dbReference type="PANTHER" id="PTHR30469:SF15">
    <property type="entry name" value="HLYD FAMILY OF SECRETION PROTEINS"/>
    <property type="match status" value="1"/>
</dbReference>
<keyword evidence="1" id="KW-0175">Coiled coil</keyword>
<feature type="coiled-coil region" evidence="1">
    <location>
        <begin position="103"/>
        <end position="134"/>
    </location>
</feature>
<dbReference type="Gene3D" id="2.40.420.20">
    <property type="match status" value="1"/>
</dbReference>
<dbReference type="AlphaFoldDB" id="A0A1Q2D875"/>
<dbReference type="Gene3D" id="2.40.50.100">
    <property type="match status" value="1"/>
</dbReference>
<dbReference type="EMBL" id="CP019609">
    <property type="protein sequence ID" value="AQP54443.1"/>
    <property type="molecule type" value="Genomic_DNA"/>
</dbReference>
<proteinExistence type="predicted"/>
<sequence length="388" mass="42115">MKKRSKILIGVGVGLATVAVGLALFSNNLKPEVTKAENKIEFYTVEDVEQVYINGVVTPVQSKEFIKDATLGKLGDLKVKNGDYVKKGTLLYQYIDDATSTQITELKYQIEATQADKEKAARQMELELKELSNNNDPGEKGIEATPNTRESIELKYDLNSYDMKMNQMQTQINELSEKQVNQVTAPFDGEITIPQEQNRDSAILTLTSTDFFVEGQVNERDLAKIKEKQAADVKTIATDKLYKGEIVYISNTPVTSAAGGGEGGAGGGGGGATGGSLSNYIVRLTLKDGKDIKEGFHVQASIKLTDEKIEIPKDVVKSENGKNYVLVDDFGTVLRKEITITDKGASKDKVIVTSGLESLDKVIVSSDKPVKEGDLLDGADSATSEEAK</sequence>